<comment type="cofactor">
    <cofactor evidence="1 13">
        <name>heme</name>
        <dbReference type="ChEBI" id="CHEBI:30413"/>
    </cofactor>
</comment>
<dbReference type="GO" id="GO:0020037">
    <property type="term" value="F:heme binding"/>
    <property type="evidence" value="ECO:0007669"/>
    <property type="project" value="InterPro"/>
</dbReference>
<evidence type="ECO:0000256" key="7">
    <source>
        <dbReference type="ARBA" id="ARBA00022824"/>
    </source>
</evidence>
<feature type="non-terminal residue" evidence="16">
    <location>
        <position position="1"/>
    </location>
</feature>
<feature type="binding site" description="axial binding residue" evidence="13">
    <location>
        <position position="352"/>
    </location>
    <ligand>
        <name>heme</name>
        <dbReference type="ChEBI" id="CHEBI:30413"/>
    </ligand>
    <ligandPart>
        <name>Fe</name>
        <dbReference type="ChEBI" id="CHEBI:18248"/>
    </ligandPart>
</feature>
<evidence type="ECO:0000256" key="6">
    <source>
        <dbReference type="ARBA" id="ARBA00022723"/>
    </source>
</evidence>
<dbReference type="PANTHER" id="PTHR24292:SF54">
    <property type="entry name" value="CYP9F3-RELATED"/>
    <property type="match status" value="1"/>
</dbReference>
<dbReference type="PANTHER" id="PTHR24292">
    <property type="entry name" value="CYTOCHROME P450"/>
    <property type="match status" value="1"/>
</dbReference>
<dbReference type="OrthoDB" id="1470350at2759"/>
<dbReference type="EMBL" id="QDEB01033372">
    <property type="protein sequence ID" value="RZC39558.1"/>
    <property type="molecule type" value="Genomic_DNA"/>
</dbReference>
<evidence type="ECO:0000256" key="9">
    <source>
        <dbReference type="ARBA" id="ARBA00023002"/>
    </source>
</evidence>
<sequence>IQETMLWMLIVIALIAIGYLMLIRPHRYWIKRGVKQGNPVLVFGDNWGPAIHKQSFADMVQMVYNISPNSRYCGMYQFFTPILVLRDPDLIKQITVKDFDHFLNHQKFIPEDLFHVTLFSKSVSNFFTKLVKENIKSREKYGIVRPDMINLLLEPRKCGIRNGESQSVQDTGFATVEESEITKAPAATKQQITDLDITAQALVFFFGSFDSVSALMCFMLYELGINPDVQEKLKQEVDETAEKCNGKLTYEALTRMKYMDMVVSETLRLWPTVVTADRVCTRPYTIQPKTPNEKPLYLKKGTTVWLPIYAIQRDPQYFPDPERFDPERFSEENKGNIRPYTYLPFGSGPRNCIGSRFALLETKVLFFHILSHFEIIPIEKTQIPLQLNRKSFNMTAEGGFWFGFKRRAK</sequence>
<evidence type="ECO:0000313" key="17">
    <source>
        <dbReference type="Proteomes" id="UP000292052"/>
    </source>
</evidence>
<evidence type="ECO:0000256" key="1">
    <source>
        <dbReference type="ARBA" id="ARBA00001971"/>
    </source>
</evidence>
<keyword evidence="7" id="KW-0256">Endoplasmic reticulum</keyword>
<dbReference type="GO" id="GO:0016705">
    <property type="term" value="F:oxidoreductase activity, acting on paired donors, with incorporation or reduction of molecular oxygen"/>
    <property type="evidence" value="ECO:0007669"/>
    <property type="project" value="InterPro"/>
</dbReference>
<dbReference type="Proteomes" id="UP000292052">
    <property type="component" value="Unassembled WGS sequence"/>
</dbReference>
<dbReference type="GO" id="GO:0005789">
    <property type="term" value="C:endoplasmic reticulum membrane"/>
    <property type="evidence" value="ECO:0007669"/>
    <property type="project" value="UniProtKB-SubCell"/>
</dbReference>
<evidence type="ECO:0000313" key="16">
    <source>
        <dbReference type="EMBL" id="RZC39558.1"/>
    </source>
</evidence>
<dbReference type="InterPro" id="IPR002401">
    <property type="entry name" value="Cyt_P450_E_grp-I"/>
</dbReference>
<dbReference type="PRINTS" id="PR00463">
    <property type="entry name" value="EP450I"/>
</dbReference>
<protein>
    <submittedName>
        <fullName evidence="16">p450 domain containing protein</fullName>
    </submittedName>
</protein>
<accession>A0A482W4U9</accession>
<evidence type="ECO:0000256" key="5">
    <source>
        <dbReference type="ARBA" id="ARBA00022617"/>
    </source>
</evidence>
<evidence type="ECO:0000256" key="2">
    <source>
        <dbReference type="ARBA" id="ARBA00004174"/>
    </source>
</evidence>
<evidence type="ECO:0000256" key="14">
    <source>
        <dbReference type="RuleBase" id="RU000461"/>
    </source>
</evidence>
<evidence type="ECO:0000256" key="8">
    <source>
        <dbReference type="ARBA" id="ARBA00022848"/>
    </source>
</evidence>
<reference evidence="16 17" key="1">
    <citation type="submission" date="2017-03" db="EMBL/GenBank/DDBJ databases">
        <title>Genome of the blue death feigning beetle - Asbolus verrucosus.</title>
        <authorList>
            <person name="Rider S.D."/>
        </authorList>
    </citation>
    <scope>NUCLEOTIDE SEQUENCE [LARGE SCALE GENOMIC DNA]</scope>
    <source>
        <strain evidence="16">Butters</strain>
        <tissue evidence="16">Head and leg muscle</tissue>
    </source>
</reference>
<keyword evidence="6 13" id="KW-0479">Metal-binding</keyword>
<keyword evidence="8" id="KW-0492">Microsome</keyword>
<dbReference type="PRINTS" id="PR00385">
    <property type="entry name" value="P450"/>
</dbReference>
<gene>
    <name evidence="16" type="ORF">BDFB_010062</name>
</gene>
<keyword evidence="15" id="KW-0812">Transmembrane</keyword>
<organism evidence="16 17">
    <name type="scientific">Asbolus verrucosus</name>
    <name type="common">Desert ironclad beetle</name>
    <dbReference type="NCBI Taxonomy" id="1661398"/>
    <lineage>
        <taxon>Eukaryota</taxon>
        <taxon>Metazoa</taxon>
        <taxon>Ecdysozoa</taxon>
        <taxon>Arthropoda</taxon>
        <taxon>Hexapoda</taxon>
        <taxon>Insecta</taxon>
        <taxon>Pterygota</taxon>
        <taxon>Neoptera</taxon>
        <taxon>Endopterygota</taxon>
        <taxon>Coleoptera</taxon>
        <taxon>Polyphaga</taxon>
        <taxon>Cucujiformia</taxon>
        <taxon>Tenebrionidae</taxon>
        <taxon>Pimeliinae</taxon>
        <taxon>Asbolus</taxon>
    </lineage>
</organism>
<feature type="transmembrane region" description="Helical" evidence="15">
    <location>
        <begin position="6"/>
        <end position="23"/>
    </location>
</feature>
<dbReference type="InterPro" id="IPR036396">
    <property type="entry name" value="Cyt_P450_sf"/>
</dbReference>
<keyword evidence="17" id="KW-1185">Reference proteome</keyword>
<evidence type="ECO:0000256" key="4">
    <source>
        <dbReference type="ARBA" id="ARBA00010617"/>
    </source>
</evidence>
<dbReference type="Gene3D" id="1.10.630.10">
    <property type="entry name" value="Cytochrome P450"/>
    <property type="match status" value="1"/>
</dbReference>
<dbReference type="Pfam" id="PF00067">
    <property type="entry name" value="p450"/>
    <property type="match status" value="1"/>
</dbReference>
<evidence type="ECO:0000256" key="13">
    <source>
        <dbReference type="PIRSR" id="PIRSR602401-1"/>
    </source>
</evidence>
<dbReference type="SUPFAM" id="SSF48264">
    <property type="entry name" value="Cytochrome P450"/>
    <property type="match status" value="1"/>
</dbReference>
<dbReference type="GO" id="GO:0004497">
    <property type="term" value="F:monooxygenase activity"/>
    <property type="evidence" value="ECO:0007669"/>
    <property type="project" value="UniProtKB-KW"/>
</dbReference>
<dbReference type="FunFam" id="1.10.630.10:FF:000182">
    <property type="entry name" value="Cytochrome P450 3A4"/>
    <property type="match status" value="1"/>
</dbReference>
<keyword evidence="12 15" id="KW-0472">Membrane</keyword>
<dbReference type="CDD" id="cd11056">
    <property type="entry name" value="CYP6-like"/>
    <property type="match status" value="1"/>
</dbReference>
<proteinExistence type="inferred from homology"/>
<evidence type="ECO:0000256" key="12">
    <source>
        <dbReference type="ARBA" id="ARBA00023136"/>
    </source>
</evidence>
<dbReference type="STRING" id="1661398.A0A482W4U9"/>
<dbReference type="InterPro" id="IPR050476">
    <property type="entry name" value="Insect_CytP450_Detox"/>
</dbReference>
<dbReference type="InterPro" id="IPR017972">
    <property type="entry name" value="Cyt_P450_CS"/>
</dbReference>
<comment type="caution">
    <text evidence="16">The sequence shown here is derived from an EMBL/GenBank/DDBJ whole genome shotgun (WGS) entry which is preliminary data.</text>
</comment>
<dbReference type="AlphaFoldDB" id="A0A482W4U9"/>
<evidence type="ECO:0000256" key="15">
    <source>
        <dbReference type="SAM" id="Phobius"/>
    </source>
</evidence>
<evidence type="ECO:0000256" key="11">
    <source>
        <dbReference type="ARBA" id="ARBA00023033"/>
    </source>
</evidence>
<keyword evidence="9 14" id="KW-0560">Oxidoreductase</keyword>
<name>A0A482W4U9_ASBVE</name>
<keyword evidence="5 13" id="KW-0349">Heme</keyword>
<evidence type="ECO:0000256" key="3">
    <source>
        <dbReference type="ARBA" id="ARBA00004406"/>
    </source>
</evidence>
<dbReference type="InterPro" id="IPR001128">
    <property type="entry name" value="Cyt_P450"/>
</dbReference>
<feature type="transmembrane region" description="Helical" evidence="15">
    <location>
        <begin position="201"/>
        <end position="221"/>
    </location>
</feature>
<comment type="subcellular location">
    <subcellularLocation>
        <location evidence="3">Endoplasmic reticulum membrane</location>
        <topology evidence="3">Peripheral membrane protein</topology>
    </subcellularLocation>
    <subcellularLocation>
        <location evidence="2">Microsome membrane</location>
        <topology evidence="2">Peripheral membrane protein</topology>
    </subcellularLocation>
</comment>
<dbReference type="PROSITE" id="PS00086">
    <property type="entry name" value="CYTOCHROME_P450"/>
    <property type="match status" value="1"/>
</dbReference>
<dbReference type="GO" id="GO:0005506">
    <property type="term" value="F:iron ion binding"/>
    <property type="evidence" value="ECO:0007669"/>
    <property type="project" value="InterPro"/>
</dbReference>
<keyword evidence="11 14" id="KW-0503">Monooxygenase</keyword>
<comment type="similarity">
    <text evidence="4 14">Belongs to the cytochrome P450 family.</text>
</comment>
<evidence type="ECO:0000256" key="10">
    <source>
        <dbReference type="ARBA" id="ARBA00023004"/>
    </source>
</evidence>
<keyword evidence="10 13" id="KW-0408">Iron</keyword>
<keyword evidence="15" id="KW-1133">Transmembrane helix</keyword>